<reference evidence="12" key="1">
    <citation type="journal article" date="2023" name="Insect Mol. Biol.">
        <title>Genome sequencing provides insights into the evolution of gene families encoding plant cell wall-degrading enzymes in longhorned beetles.</title>
        <authorList>
            <person name="Shin N.R."/>
            <person name="Okamura Y."/>
            <person name="Kirsch R."/>
            <person name="Pauchet Y."/>
        </authorList>
    </citation>
    <scope>NUCLEOTIDE SEQUENCE</scope>
    <source>
        <strain evidence="12">RBIC_L_NR</strain>
    </source>
</reference>
<comment type="caution">
    <text evidence="12">The sequence shown here is derived from an EMBL/GenBank/DDBJ whole genome shotgun (WGS) entry which is preliminary data.</text>
</comment>
<dbReference type="InterPro" id="IPR039242">
    <property type="entry name" value="MED9_metazoa"/>
</dbReference>
<evidence type="ECO:0000256" key="11">
    <source>
        <dbReference type="RuleBase" id="RU364145"/>
    </source>
</evidence>
<evidence type="ECO:0000256" key="4">
    <source>
        <dbReference type="ARBA" id="ARBA00023015"/>
    </source>
</evidence>
<dbReference type="GO" id="GO:0006357">
    <property type="term" value="P:regulation of transcription by RNA polymerase II"/>
    <property type="evidence" value="ECO:0007669"/>
    <property type="project" value="InterPro"/>
</dbReference>
<keyword evidence="7 11" id="KW-0804">Transcription</keyword>
<evidence type="ECO:0000256" key="5">
    <source>
        <dbReference type="ARBA" id="ARBA00023054"/>
    </source>
</evidence>
<evidence type="ECO:0000256" key="2">
    <source>
        <dbReference type="ARBA" id="ARBA00008089"/>
    </source>
</evidence>
<comment type="function">
    <text evidence="9 11">Component of the Mediator complex, a coactivator involved in the regulated transcription of nearly all RNA polymerase II-dependent genes. Mediator functions as a bridge to convey information from gene-specific regulatory proteins to the basal RNA polymerase II transcription machinery. Mediator is recruited to promoters by direct interactions with regulatory proteins and serves as a scaffold for the assembly of a functional preinitiation complex with RNA polymerase II and the general transcription factors.</text>
</comment>
<gene>
    <name evidence="11" type="primary">MED9</name>
    <name evidence="12" type="ORF">NQ314_020114</name>
</gene>
<dbReference type="SUPFAM" id="SSF140718">
    <property type="entry name" value="Mediator hinge subcomplex-like"/>
    <property type="match status" value="1"/>
</dbReference>
<dbReference type="AlphaFoldDB" id="A0AAV8WL30"/>
<comment type="subcellular location">
    <subcellularLocation>
        <location evidence="1 11">Nucleus</location>
    </subcellularLocation>
</comment>
<comment type="similarity">
    <text evidence="2 11">Belongs to the Mediator complex subunit 9 family.</text>
</comment>
<dbReference type="Proteomes" id="UP001162156">
    <property type="component" value="Unassembled WGS sequence"/>
</dbReference>
<evidence type="ECO:0000256" key="3">
    <source>
        <dbReference type="ARBA" id="ARBA00020636"/>
    </source>
</evidence>
<dbReference type="InterPro" id="IPR037212">
    <property type="entry name" value="Med7/Med21-like"/>
</dbReference>
<dbReference type="GO" id="GO:0016592">
    <property type="term" value="C:mediator complex"/>
    <property type="evidence" value="ECO:0007669"/>
    <property type="project" value="InterPro"/>
</dbReference>
<evidence type="ECO:0000256" key="9">
    <source>
        <dbReference type="ARBA" id="ARBA00025687"/>
    </source>
</evidence>
<dbReference type="PANTHER" id="PTHR20844">
    <property type="entry name" value="MEDIATOR OF RNA POLYMERASE II TRANSCRIPTION, SUBUNIT 9"/>
    <property type="match status" value="1"/>
</dbReference>
<dbReference type="InterPro" id="IPR011425">
    <property type="entry name" value="Med9"/>
</dbReference>
<keyword evidence="4 11" id="KW-0805">Transcription regulation</keyword>
<sequence length="192" mass="22769">MDPEDQNSETNNKRLNVEDVNIEILPIIYEIIRSVEKDNHHDNTAKTRDSQDCSQKVLELQKRLDQARAEIRLLPGIEYSKEQQLNHLEALKTQLRLKQELLQKYHSMVLRFLIRILANNEQLVQRLSESYPMRRAAQFVVRVMYSSKDFIEERKLHEKLSPEQFRTLMSEVAANFQNKIKQAHENIKGKMK</sequence>
<keyword evidence="13" id="KW-1185">Reference proteome</keyword>
<dbReference type="EMBL" id="JANEYF010005661">
    <property type="protein sequence ID" value="KAJ8927444.1"/>
    <property type="molecule type" value="Genomic_DNA"/>
</dbReference>
<protein>
    <recommendedName>
        <fullName evidence="3 11">Mediator of RNA polymerase II transcription subunit 9</fullName>
    </recommendedName>
    <alternativeName>
        <fullName evidence="10 11">Mediator complex subunit 9</fullName>
    </alternativeName>
</protein>
<evidence type="ECO:0000256" key="10">
    <source>
        <dbReference type="ARBA" id="ARBA00031260"/>
    </source>
</evidence>
<evidence type="ECO:0000256" key="6">
    <source>
        <dbReference type="ARBA" id="ARBA00023159"/>
    </source>
</evidence>
<keyword evidence="5" id="KW-0175">Coiled coil</keyword>
<evidence type="ECO:0000256" key="1">
    <source>
        <dbReference type="ARBA" id="ARBA00004123"/>
    </source>
</evidence>
<comment type="subunit">
    <text evidence="11">Component of the Mediator complex.</text>
</comment>
<keyword evidence="6 11" id="KW-0010">Activator</keyword>
<proteinExistence type="inferred from homology"/>
<organism evidence="12 13">
    <name type="scientific">Rhamnusium bicolor</name>
    <dbReference type="NCBI Taxonomy" id="1586634"/>
    <lineage>
        <taxon>Eukaryota</taxon>
        <taxon>Metazoa</taxon>
        <taxon>Ecdysozoa</taxon>
        <taxon>Arthropoda</taxon>
        <taxon>Hexapoda</taxon>
        <taxon>Insecta</taxon>
        <taxon>Pterygota</taxon>
        <taxon>Neoptera</taxon>
        <taxon>Endopterygota</taxon>
        <taxon>Coleoptera</taxon>
        <taxon>Polyphaga</taxon>
        <taxon>Cucujiformia</taxon>
        <taxon>Chrysomeloidea</taxon>
        <taxon>Cerambycidae</taxon>
        <taxon>Lepturinae</taxon>
        <taxon>Rhagiini</taxon>
        <taxon>Rhamnusium</taxon>
    </lineage>
</organism>
<dbReference type="GO" id="GO:0003712">
    <property type="term" value="F:transcription coregulator activity"/>
    <property type="evidence" value="ECO:0007669"/>
    <property type="project" value="InterPro"/>
</dbReference>
<accession>A0AAV8WL30</accession>
<dbReference type="PANTHER" id="PTHR20844:SF0">
    <property type="entry name" value="MEDIATOR OF RNA POLYMERASE II TRANSCRIPTION SUBUNIT 9"/>
    <property type="match status" value="1"/>
</dbReference>
<keyword evidence="8 11" id="KW-0539">Nucleus</keyword>
<evidence type="ECO:0000256" key="7">
    <source>
        <dbReference type="ARBA" id="ARBA00023163"/>
    </source>
</evidence>
<evidence type="ECO:0000256" key="8">
    <source>
        <dbReference type="ARBA" id="ARBA00023242"/>
    </source>
</evidence>
<dbReference type="Pfam" id="PF07544">
    <property type="entry name" value="Med9"/>
    <property type="match status" value="1"/>
</dbReference>
<name>A0AAV8WL30_9CUCU</name>
<evidence type="ECO:0000313" key="13">
    <source>
        <dbReference type="Proteomes" id="UP001162156"/>
    </source>
</evidence>
<evidence type="ECO:0000313" key="12">
    <source>
        <dbReference type="EMBL" id="KAJ8927444.1"/>
    </source>
</evidence>